<accession>A0ABX8JYT3</accession>
<evidence type="ECO:0000313" key="4">
    <source>
        <dbReference type="Proteomes" id="UP000683497"/>
    </source>
</evidence>
<sequence>MMKIFHICNNYVSSLVHEKLIENLAKPLYKNKQLVYIPTRERVVGGSSNHDFTLAYDHVITPKLIKFFPLLKVLKVFYSVVSKYRRELKNADLIVGYTLWSDGGICFLISKLFKKEYILCVRNTDLNIFLKYLKHYRVLQRYIFNNAKYVVFISYANYNTAIDRYQNVFPKADKIKIIPNGVDDYWLENINCYRPKTKDNENFIKLIYVGRLDSNKNLISTYQACLQLLDSKYQVFWTIIGGEVVELIDFLKLKSLPAWISHFPTTNDKDFIRQKYQENDVFIMPSYRETFGLVYVEAITQGCVCICSSGQGIDGFFDGFNVIETCNPHQVESIKNAIICALKKSESIKSNELPSYLIDNFSWTGVAKKYVDLFTGK</sequence>
<proteinExistence type="predicted"/>
<dbReference type="SUPFAM" id="SSF53756">
    <property type="entry name" value="UDP-Glycosyltransferase/glycogen phosphorylase"/>
    <property type="match status" value="1"/>
</dbReference>
<dbReference type="RefSeq" id="WP_207292042.1">
    <property type="nucleotide sequence ID" value="NZ_CP071383.1"/>
</dbReference>
<feature type="domain" description="Glycosyl transferase family 1" evidence="2">
    <location>
        <begin position="194"/>
        <end position="346"/>
    </location>
</feature>
<dbReference type="Pfam" id="PF00534">
    <property type="entry name" value="Glycos_transf_1"/>
    <property type="match status" value="1"/>
</dbReference>
<evidence type="ECO:0000313" key="3">
    <source>
        <dbReference type="EMBL" id="QWW80968.1"/>
    </source>
</evidence>
<dbReference type="PANTHER" id="PTHR46401:SF2">
    <property type="entry name" value="GLYCOSYLTRANSFERASE WBBK-RELATED"/>
    <property type="match status" value="1"/>
</dbReference>
<evidence type="ECO:0000259" key="2">
    <source>
        <dbReference type="Pfam" id="PF00534"/>
    </source>
</evidence>
<dbReference type="Gene3D" id="3.40.50.2000">
    <property type="entry name" value="Glycogen Phosphorylase B"/>
    <property type="match status" value="2"/>
</dbReference>
<organism evidence="3 4">
    <name type="scientific">Leclercia pneumoniae</name>
    <dbReference type="NCBI Taxonomy" id="2815358"/>
    <lineage>
        <taxon>Bacteria</taxon>
        <taxon>Pseudomonadati</taxon>
        <taxon>Pseudomonadota</taxon>
        <taxon>Gammaproteobacteria</taxon>
        <taxon>Enterobacterales</taxon>
        <taxon>Enterobacteriaceae</taxon>
        <taxon>Leclercia</taxon>
    </lineage>
</organism>
<keyword evidence="1" id="KW-0808">Transferase</keyword>
<dbReference type="InterPro" id="IPR001296">
    <property type="entry name" value="Glyco_trans_1"/>
</dbReference>
<evidence type="ECO:0000256" key="1">
    <source>
        <dbReference type="ARBA" id="ARBA00022679"/>
    </source>
</evidence>
<protein>
    <submittedName>
        <fullName evidence="3">Glycosyltransferase family 4 protein</fullName>
    </submittedName>
</protein>
<dbReference type="Proteomes" id="UP000683497">
    <property type="component" value="Chromosome"/>
</dbReference>
<reference evidence="3 4" key="1">
    <citation type="submission" date="2021-06" db="EMBL/GenBank/DDBJ databases">
        <title>Leclercia pneumoniae sp. nov.</title>
        <authorList>
            <person name="Hoenemann M."/>
            <person name="Viehweger A."/>
            <person name="Dietze N."/>
        </authorList>
    </citation>
    <scope>NUCLEOTIDE SEQUENCE [LARGE SCALE GENOMIC DNA]</scope>
    <source>
        <strain evidence="4">49125</strain>
    </source>
</reference>
<dbReference type="PANTHER" id="PTHR46401">
    <property type="entry name" value="GLYCOSYLTRANSFERASE WBBK-RELATED"/>
    <property type="match status" value="1"/>
</dbReference>
<dbReference type="EMBL" id="CP076838">
    <property type="protein sequence ID" value="QWW80968.1"/>
    <property type="molecule type" value="Genomic_DNA"/>
</dbReference>
<keyword evidence="4" id="KW-1185">Reference proteome</keyword>
<dbReference type="CDD" id="cd03801">
    <property type="entry name" value="GT4_PimA-like"/>
    <property type="match status" value="1"/>
</dbReference>
<name>A0ABX8JYT3_9ENTR</name>
<gene>
    <name evidence="3" type="ORF">KQ929_06985</name>
</gene>